<feature type="signal peptide" evidence="1">
    <location>
        <begin position="1"/>
        <end position="16"/>
    </location>
</feature>
<dbReference type="EMBL" id="QXFZ01006154">
    <property type="protein sequence ID" value="KAE9059268.1"/>
    <property type="molecule type" value="Genomic_DNA"/>
</dbReference>
<evidence type="ECO:0000313" key="13">
    <source>
        <dbReference type="Proteomes" id="UP000441208"/>
    </source>
</evidence>
<evidence type="ECO:0000313" key="3">
    <source>
        <dbReference type="EMBL" id="KAE9059268.1"/>
    </source>
</evidence>
<dbReference type="Proteomes" id="UP000440367">
    <property type="component" value="Unassembled WGS sequence"/>
</dbReference>
<evidence type="ECO:0000313" key="8">
    <source>
        <dbReference type="Proteomes" id="UP000429523"/>
    </source>
</evidence>
<evidence type="ECO:0000313" key="4">
    <source>
        <dbReference type="EMBL" id="KAE9059671.1"/>
    </source>
</evidence>
<evidence type="ECO:0000313" key="7">
    <source>
        <dbReference type="EMBL" id="KAE9264608.1"/>
    </source>
</evidence>
<comment type="caution">
    <text evidence="4">The sequence shown here is derived from an EMBL/GenBank/DDBJ whole genome shotgun (WGS) entry which is preliminary data.</text>
</comment>
<keyword evidence="1" id="KW-0732">Signal</keyword>
<dbReference type="Proteomes" id="UP000440732">
    <property type="component" value="Unassembled WGS sequence"/>
</dbReference>
<dbReference type="Proteomes" id="UP000437068">
    <property type="component" value="Unassembled WGS sequence"/>
</dbReference>
<evidence type="ECO:0000313" key="11">
    <source>
        <dbReference type="Proteomes" id="UP000440367"/>
    </source>
</evidence>
<dbReference type="EMBL" id="QXGF01003595">
    <property type="protein sequence ID" value="KAE8921225.1"/>
    <property type="molecule type" value="Genomic_DNA"/>
</dbReference>
<dbReference type="EMBL" id="QXGB01003842">
    <property type="protein sequence ID" value="KAE9168701.1"/>
    <property type="molecule type" value="Genomic_DNA"/>
</dbReference>
<evidence type="ECO:0000313" key="10">
    <source>
        <dbReference type="Proteomes" id="UP000437068"/>
    </source>
</evidence>
<gene>
    <name evidence="7" type="ORF">PF001_g31211</name>
    <name evidence="6" type="ORF">PF002_g28536</name>
    <name evidence="5" type="ORF">PF005_g28264</name>
    <name evidence="4" type="ORF">PF006_g31825</name>
    <name evidence="3" type="ORF">PF007_g31012</name>
    <name evidence="2" type="ORF">PF009_g28491</name>
</gene>
<evidence type="ECO:0000313" key="9">
    <source>
        <dbReference type="Proteomes" id="UP000433483"/>
    </source>
</evidence>
<sequence>MLLLYILLIWNGLTLFTQVSFEIHKDSYASRCLRSTTSYDLIGMSLNLSIPCSWKYG</sequence>
<keyword evidence="9" id="KW-1185">Reference proteome</keyword>
<proteinExistence type="predicted"/>
<dbReference type="Proteomes" id="UP000441208">
    <property type="component" value="Unassembled WGS sequence"/>
</dbReference>
<protein>
    <submittedName>
        <fullName evidence="4">Uncharacterized protein</fullName>
    </submittedName>
</protein>
<accession>A0A6A3PV15</accession>
<evidence type="ECO:0000313" key="2">
    <source>
        <dbReference type="EMBL" id="KAE8921225.1"/>
    </source>
</evidence>
<dbReference type="AlphaFoldDB" id="A0A6A3PV15"/>
<dbReference type="EMBL" id="QXGE01006770">
    <property type="protein sequence ID" value="KAE9264608.1"/>
    <property type="molecule type" value="Genomic_DNA"/>
</dbReference>
<dbReference type="EMBL" id="QXGA01007665">
    <property type="protein sequence ID" value="KAE9059671.1"/>
    <property type="molecule type" value="Genomic_DNA"/>
</dbReference>
<evidence type="ECO:0000256" key="1">
    <source>
        <dbReference type="SAM" id="SignalP"/>
    </source>
</evidence>
<evidence type="ECO:0000313" key="5">
    <source>
        <dbReference type="EMBL" id="KAE9168701.1"/>
    </source>
</evidence>
<dbReference type="EMBL" id="QXGD01003541">
    <property type="protein sequence ID" value="KAE9176709.1"/>
    <property type="molecule type" value="Genomic_DNA"/>
</dbReference>
<name>A0A6A3PV15_9STRA</name>
<dbReference type="Proteomes" id="UP000433483">
    <property type="component" value="Unassembled WGS sequence"/>
</dbReference>
<dbReference type="Proteomes" id="UP000429523">
    <property type="component" value="Unassembled WGS sequence"/>
</dbReference>
<evidence type="ECO:0000313" key="6">
    <source>
        <dbReference type="EMBL" id="KAE9176709.1"/>
    </source>
</evidence>
<organism evidence="4 12">
    <name type="scientific">Phytophthora fragariae</name>
    <dbReference type="NCBI Taxonomy" id="53985"/>
    <lineage>
        <taxon>Eukaryota</taxon>
        <taxon>Sar</taxon>
        <taxon>Stramenopiles</taxon>
        <taxon>Oomycota</taxon>
        <taxon>Peronosporomycetes</taxon>
        <taxon>Peronosporales</taxon>
        <taxon>Peronosporaceae</taxon>
        <taxon>Phytophthora</taxon>
    </lineage>
</organism>
<reference evidence="8 9" key="1">
    <citation type="submission" date="2018-08" db="EMBL/GenBank/DDBJ databases">
        <title>Genomic investigation of the strawberry pathogen Phytophthora fragariae indicates pathogenicity is determined by transcriptional variation in three key races.</title>
        <authorList>
            <person name="Adams T.M."/>
            <person name="Armitage A.D."/>
            <person name="Sobczyk M.K."/>
            <person name="Bates H.J."/>
            <person name="Dunwell J.M."/>
            <person name="Nellist C.F."/>
            <person name="Harrison R.J."/>
        </authorList>
    </citation>
    <scope>NUCLEOTIDE SEQUENCE [LARGE SCALE GENOMIC DNA]</scope>
    <source>
        <strain evidence="7 10">A4</strain>
        <strain evidence="6 11">BC-1</strain>
        <strain evidence="5 9">NOV-27</strain>
        <strain evidence="4 12">NOV-5</strain>
        <strain evidence="3 13">NOV-71</strain>
        <strain evidence="2 8">NOV-9</strain>
    </source>
</reference>
<evidence type="ECO:0000313" key="12">
    <source>
        <dbReference type="Proteomes" id="UP000440732"/>
    </source>
</evidence>
<feature type="chain" id="PRO_5036380347" evidence="1">
    <location>
        <begin position="17"/>
        <end position="57"/>
    </location>
</feature>